<evidence type="ECO:0000313" key="1">
    <source>
        <dbReference type="EMBL" id="AAM71367.1"/>
    </source>
</evidence>
<protein>
    <submittedName>
        <fullName evidence="1">Uncharacterized protein</fullName>
    </submittedName>
</protein>
<dbReference type="KEGG" id="cte:CT0119"/>
<accession>Q8KG49</accession>
<dbReference type="AlphaFoldDB" id="Q8KG49"/>
<name>Q8KG49_CHLTE</name>
<dbReference type="EnsemblBacteria" id="AAM71367">
    <property type="protein sequence ID" value="AAM71367"/>
    <property type="gene ID" value="CT0119"/>
</dbReference>
<keyword evidence="2" id="KW-1185">Reference proteome</keyword>
<reference evidence="1 2" key="1">
    <citation type="journal article" date="2002" name="Proc. Natl. Acad. Sci. U.S.A.">
        <title>The complete genome sequence of Chlorobium tepidum TLS, a photosynthetic, anaerobic, green-sulfur bacterium.</title>
        <authorList>
            <person name="Eisen J.A."/>
            <person name="Nelson K.E."/>
            <person name="Paulsen I.T."/>
            <person name="Heidelberg J.F."/>
            <person name="Wu M."/>
            <person name="Dodson R.J."/>
            <person name="Deboy R."/>
            <person name="Gwinn M.L."/>
            <person name="Nelson W.C."/>
            <person name="Haft D.H."/>
            <person name="Hickey E.K."/>
            <person name="Peterson J.D."/>
            <person name="Durkin A.S."/>
            <person name="Kolonay J.L."/>
            <person name="Yang F."/>
            <person name="Holt I."/>
            <person name="Umayam L.A."/>
            <person name="Mason T."/>
            <person name="Brenner M."/>
            <person name="Shea T.P."/>
            <person name="Parksey D."/>
            <person name="Nierman W.C."/>
            <person name="Feldblyum T.V."/>
            <person name="Hansen C.L."/>
            <person name="Craven M.B."/>
            <person name="Radune D."/>
            <person name="Vamathevan J."/>
            <person name="Khouri H."/>
            <person name="White O."/>
            <person name="Gruber T.M."/>
            <person name="Ketchum K.A."/>
            <person name="Venter J.C."/>
            <person name="Tettelin H."/>
            <person name="Bryant D.A."/>
            <person name="Fraser C.M."/>
        </authorList>
    </citation>
    <scope>NUCLEOTIDE SEQUENCE [LARGE SCALE GENOMIC DNA]</scope>
    <source>
        <strain evidence="2">ATCC 49652 / DSM 12025 / NBRC 103806 / TLS</strain>
    </source>
</reference>
<organism evidence="1 2">
    <name type="scientific">Chlorobaculum tepidum (strain ATCC 49652 / DSM 12025 / NBRC 103806 / TLS)</name>
    <name type="common">Chlorobium tepidum</name>
    <dbReference type="NCBI Taxonomy" id="194439"/>
    <lineage>
        <taxon>Bacteria</taxon>
        <taxon>Pseudomonadati</taxon>
        <taxon>Chlorobiota</taxon>
        <taxon>Chlorobiia</taxon>
        <taxon>Chlorobiales</taxon>
        <taxon>Chlorobiaceae</taxon>
        <taxon>Chlorobaculum</taxon>
    </lineage>
</organism>
<dbReference type="STRING" id="194439.CT0119"/>
<sequence>MLILYSQVESHFVIQLLRLAMLVPGVSNSKQE</sequence>
<dbReference type="EMBL" id="AE006470">
    <property type="protein sequence ID" value="AAM71367.1"/>
    <property type="molecule type" value="Genomic_DNA"/>
</dbReference>
<dbReference type="Proteomes" id="UP000001007">
    <property type="component" value="Chromosome"/>
</dbReference>
<proteinExistence type="predicted"/>
<gene>
    <name evidence="1" type="ordered locus">CT0119</name>
</gene>
<evidence type="ECO:0000313" key="2">
    <source>
        <dbReference type="Proteomes" id="UP000001007"/>
    </source>
</evidence>
<dbReference type="HOGENOM" id="CLU_3388728_0_0_10"/>